<dbReference type="Pfam" id="PF17852">
    <property type="entry name" value="Dynein_AAA_lid"/>
    <property type="match status" value="1"/>
</dbReference>
<dbReference type="Gene3D" id="1.10.472.130">
    <property type="match status" value="1"/>
</dbReference>
<comment type="similarity">
    <text evidence="2">Belongs to the dynein heavy chain family.</text>
</comment>
<keyword evidence="25" id="KW-1185">Reference proteome</keyword>
<keyword evidence="12" id="KW-0966">Cell projection</keyword>
<evidence type="ECO:0000259" key="20">
    <source>
        <dbReference type="Pfam" id="PF17852"/>
    </source>
</evidence>
<dbReference type="Gene3D" id="1.10.287.2620">
    <property type="match status" value="1"/>
</dbReference>
<reference evidence="24" key="1">
    <citation type="submission" date="2023-10" db="EMBL/GenBank/DDBJ databases">
        <authorList>
            <person name="Chen Y."/>
            <person name="Shah S."/>
            <person name="Dougan E. K."/>
            <person name="Thang M."/>
            <person name="Chan C."/>
        </authorList>
    </citation>
    <scope>NUCLEOTIDE SEQUENCE [LARGE SCALE GENOMIC DNA]</scope>
</reference>
<feature type="domain" description="Dynein heavy chain hydrolytic ATP-binding dynein motor region" evidence="16">
    <location>
        <begin position="992"/>
        <end position="1323"/>
    </location>
</feature>
<feature type="domain" description="Dynein heavy chain ATP-binding dynein motor region" evidence="19">
    <location>
        <begin position="2655"/>
        <end position="2878"/>
    </location>
</feature>
<keyword evidence="7" id="KW-0243">Dynein</keyword>
<dbReference type="InterPro" id="IPR042222">
    <property type="entry name" value="Dynein_2_N"/>
</dbReference>
<dbReference type="InterPro" id="IPR026983">
    <property type="entry name" value="DHC"/>
</dbReference>
<keyword evidence="8 13" id="KW-0175">Coiled coil</keyword>
<evidence type="ECO:0000256" key="6">
    <source>
        <dbReference type="ARBA" id="ARBA00022840"/>
    </source>
</evidence>
<evidence type="ECO:0000259" key="15">
    <source>
        <dbReference type="Pfam" id="PF08393"/>
    </source>
</evidence>
<dbReference type="InterPro" id="IPR042219">
    <property type="entry name" value="AAA_lid_11_sf"/>
</dbReference>
<feature type="domain" description="Dynein heavy chain linker" evidence="15">
    <location>
        <begin position="452"/>
        <end position="859"/>
    </location>
</feature>
<evidence type="ECO:0000259" key="23">
    <source>
        <dbReference type="Pfam" id="PF18199"/>
    </source>
</evidence>
<dbReference type="Gene3D" id="1.20.920.20">
    <property type="match status" value="1"/>
</dbReference>
<dbReference type="Pfam" id="PF12777">
    <property type="entry name" value="MT"/>
    <property type="match status" value="1"/>
</dbReference>
<dbReference type="EMBL" id="CAUYUJ010003047">
    <property type="protein sequence ID" value="CAK0803608.1"/>
    <property type="molecule type" value="Genomic_DNA"/>
</dbReference>
<dbReference type="Pfam" id="PF08393">
    <property type="entry name" value="DHC_N2"/>
    <property type="match status" value="1"/>
</dbReference>
<feature type="domain" description="Dynein heavy chain AAA 5 extension" evidence="20">
    <location>
        <begin position="1493"/>
        <end position="1645"/>
    </location>
</feature>
<dbReference type="Gene3D" id="3.40.50.300">
    <property type="entry name" value="P-loop containing nucleotide triphosphate hydrolases"/>
    <property type="match status" value="5"/>
</dbReference>
<dbReference type="Gene3D" id="1.10.8.710">
    <property type="match status" value="1"/>
</dbReference>
<dbReference type="Gene3D" id="6.10.140.1060">
    <property type="match status" value="1"/>
</dbReference>
<dbReference type="Pfam" id="PF18199">
    <property type="entry name" value="Dynein_C"/>
    <property type="match status" value="1"/>
</dbReference>
<evidence type="ECO:0000259" key="22">
    <source>
        <dbReference type="Pfam" id="PF18198"/>
    </source>
</evidence>
<feature type="domain" description="Dynein heavy chain AAA lid" evidence="22">
    <location>
        <begin position="3269"/>
        <end position="3408"/>
    </location>
</feature>
<feature type="domain" description="Dynein heavy chain coiled coil stalk" evidence="17">
    <location>
        <begin position="2280"/>
        <end position="2628"/>
    </location>
</feature>
<dbReference type="InterPro" id="IPR027417">
    <property type="entry name" value="P-loop_NTPase"/>
</dbReference>
<gene>
    <name evidence="24" type="ORF">PCOR1329_LOCUS10715</name>
</gene>
<evidence type="ECO:0000256" key="13">
    <source>
        <dbReference type="SAM" id="Coils"/>
    </source>
</evidence>
<evidence type="ECO:0000256" key="12">
    <source>
        <dbReference type="ARBA" id="ARBA00023273"/>
    </source>
</evidence>
<dbReference type="PANTHER" id="PTHR22878">
    <property type="entry name" value="DYNEIN HEAVY CHAIN 6, AXONEMAL-LIKE-RELATED"/>
    <property type="match status" value="1"/>
</dbReference>
<evidence type="ECO:0000259" key="14">
    <source>
        <dbReference type="Pfam" id="PF03028"/>
    </source>
</evidence>
<dbReference type="InterPro" id="IPR024743">
    <property type="entry name" value="Dynein_HC_stalk"/>
</dbReference>
<feature type="coiled-coil region" evidence="13">
    <location>
        <begin position="2323"/>
        <end position="2361"/>
    </location>
</feature>
<evidence type="ECO:0000256" key="3">
    <source>
        <dbReference type="ARBA" id="ARBA00022490"/>
    </source>
</evidence>
<dbReference type="Pfam" id="PF12780">
    <property type="entry name" value="AAA_8"/>
    <property type="match status" value="1"/>
</dbReference>
<keyword evidence="5" id="KW-0547">Nucleotide-binding</keyword>
<evidence type="ECO:0000256" key="7">
    <source>
        <dbReference type="ARBA" id="ARBA00023017"/>
    </source>
</evidence>
<evidence type="ECO:0000256" key="8">
    <source>
        <dbReference type="ARBA" id="ARBA00023054"/>
    </source>
</evidence>
<dbReference type="InterPro" id="IPR035699">
    <property type="entry name" value="AAA_6"/>
</dbReference>
<evidence type="ECO:0000313" key="24">
    <source>
        <dbReference type="EMBL" id="CAK0803608.1"/>
    </source>
</evidence>
<keyword evidence="3" id="KW-0963">Cytoplasm</keyword>
<dbReference type="Gene3D" id="1.10.8.1220">
    <property type="match status" value="1"/>
</dbReference>
<dbReference type="PANTHER" id="PTHR22878:SF68">
    <property type="entry name" value="DYNEIN HEAVY CHAIN 6, AXONEMAL-LIKE"/>
    <property type="match status" value="1"/>
</dbReference>
<feature type="coiled-coil region" evidence="13">
    <location>
        <begin position="2504"/>
        <end position="2559"/>
    </location>
</feature>
<dbReference type="Pfam" id="PF12774">
    <property type="entry name" value="AAA_6"/>
    <property type="match status" value="1"/>
</dbReference>
<evidence type="ECO:0000256" key="11">
    <source>
        <dbReference type="ARBA" id="ARBA00023212"/>
    </source>
</evidence>
<comment type="subcellular location">
    <subcellularLocation>
        <location evidence="1">Cytoplasm</location>
        <location evidence="1">Cytoskeleton</location>
        <location evidence="1">Cilium axoneme</location>
    </subcellularLocation>
</comment>
<dbReference type="InterPro" id="IPR004273">
    <property type="entry name" value="Dynein_heavy_D6_P-loop"/>
</dbReference>
<evidence type="ECO:0000256" key="9">
    <source>
        <dbReference type="ARBA" id="ARBA00023069"/>
    </source>
</evidence>
<evidence type="ECO:0000256" key="1">
    <source>
        <dbReference type="ARBA" id="ARBA00004430"/>
    </source>
</evidence>
<dbReference type="InterPro" id="IPR041658">
    <property type="entry name" value="AAA_lid_11"/>
</dbReference>
<dbReference type="InterPro" id="IPR042228">
    <property type="entry name" value="Dynein_linker_3"/>
</dbReference>
<evidence type="ECO:0000259" key="18">
    <source>
        <dbReference type="Pfam" id="PF12780"/>
    </source>
</evidence>
<keyword evidence="11" id="KW-0206">Cytoskeleton</keyword>
<feature type="domain" description="Dynein heavy chain region D6 P-loop" evidence="14">
    <location>
        <begin position="3124"/>
        <end position="3237"/>
    </location>
</feature>
<keyword evidence="10" id="KW-0505">Motor protein</keyword>
<feature type="domain" description="Dynein heavy chain C-terminal" evidence="23">
    <location>
        <begin position="3420"/>
        <end position="3721"/>
    </location>
</feature>
<evidence type="ECO:0000256" key="5">
    <source>
        <dbReference type="ARBA" id="ARBA00022741"/>
    </source>
</evidence>
<proteinExistence type="inferred from homology"/>
<dbReference type="InterPro" id="IPR041589">
    <property type="entry name" value="DNAH3_AAA_lid_1"/>
</dbReference>
<dbReference type="InterPro" id="IPR041466">
    <property type="entry name" value="Dynein_AAA5_ext"/>
</dbReference>
<evidence type="ECO:0000256" key="2">
    <source>
        <dbReference type="ARBA" id="ARBA00008887"/>
    </source>
</evidence>
<dbReference type="Pfam" id="PF03028">
    <property type="entry name" value="Dynein_heavy"/>
    <property type="match status" value="1"/>
</dbReference>
<dbReference type="InterPro" id="IPR013602">
    <property type="entry name" value="Dynein_heavy_linker"/>
</dbReference>
<feature type="coiled-coil region" evidence="13">
    <location>
        <begin position="2819"/>
        <end position="2853"/>
    </location>
</feature>
<feature type="domain" description="Dynein heavy chain 3 AAA+ lid" evidence="21">
    <location>
        <begin position="1866"/>
        <end position="1942"/>
    </location>
</feature>
<protein>
    <recommendedName>
        <fullName evidence="26">Calmodulin</fullName>
    </recommendedName>
</protein>
<evidence type="ECO:0000259" key="16">
    <source>
        <dbReference type="Pfam" id="PF12774"/>
    </source>
</evidence>
<dbReference type="Gene3D" id="1.20.920.30">
    <property type="match status" value="1"/>
</dbReference>
<feature type="domain" description="Dynein heavy chain AAA module D4" evidence="18">
    <location>
        <begin position="2008"/>
        <end position="2265"/>
    </location>
</feature>
<dbReference type="InterPro" id="IPR035706">
    <property type="entry name" value="AAA_9"/>
</dbReference>
<dbReference type="Pfam" id="PF12775">
    <property type="entry name" value="AAA_7"/>
    <property type="match status" value="1"/>
</dbReference>
<dbReference type="Pfam" id="PF12781">
    <property type="entry name" value="AAA_9"/>
    <property type="match status" value="1"/>
</dbReference>
<evidence type="ECO:0000256" key="10">
    <source>
        <dbReference type="ARBA" id="ARBA00023175"/>
    </source>
</evidence>
<evidence type="ECO:0000313" key="25">
    <source>
        <dbReference type="Proteomes" id="UP001189429"/>
    </source>
</evidence>
<organism evidence="24 25">
    <name type="scientific">Prorocentrum cordatum</name>
    <dbReference type="NCBI Taxonomy" id="2364126"/>
    <lineage>
        <taxon>Eukaryota</taxon>
        <taxon>Sar</taxon>
        <taxon>Alveolata</taxon>
        <taxon>Dinophyceae</taxon>
        <taxon>Prorocentrales</taxon>
        <taxon>Prorocentraceae</taxon>
        <taxon>Prorocentrum</taxon>
    </lineage>
</organism>
<evidence type="ECO:0000256" key="4">
    <source>
        <dbReference type="ARBA" id="ARBA00022701"/>
    </source>
</evidence>
<dbReference type="InterPro" id="IPR043157">
    <property type="entry name" value="Dynein_AAA1S"/>
</dbReference>
<keyword evidence="4" id="KW-0493">Microtubule</keyword>
<dbReference type="SUPFAM" id="SSF52540">
    <property type="entry name" value="P-loop containing nucleoside triphosphate hydrolases"/>
    <property type="match status" value="4"/>
</dbReference>
<evidence type="ECO:0000259" key="19">
    <source>
        <dbReference type="Pfam" id="PF12781"/>
    </source>
</evidence>
<evidence type="ECO:0000259" key="21">
    <source>
        <dbReference type="Pfam" id="PF17857"/>
    </source>
</evidence>
<dbReference type="InterPro" id="IPR043160">
    <property type="entry name" value="Dynein_C_barrel"/>
</dbReference>
<dbReference type="Proteomes" id="UP001189429">
    <property type="component" value="Unassembled WGS sequence"/>
</dbReference>
<accession>A0ABN9QFU3</accession>
<dbReference type="InterPro" id="IPR041228">
    <property type="entry name" value="Dynein_C"/>
</dbReference>
<comment type="caution">
    <text evidence="24">The sequence shown here is derived from an EMBL/GenBank/DDBJ whole genome shotgun (WGS) entry which is preliminary data.</text>
</comment>
<dbReference type="Gene3D" id="1.20.58.1120">
    <property type="match status" value="1"/>
</dbReference>
<name>A0ABN9QFU3_9DINO</name>
<evidence type="ECO:0008006" key="26">
    <source>
        <dbReference type="Google" id="ProtNLM"/>
    </source>
</evidence>
<dbReference type="Pfam" id="PF17857">
    <property type="entry name" value="AAA_lid_1"/>
    <property type="match status" value="1"/>
</dbReference>
<dbReference type="Gene3D" id="1.20.1270.280">
    <property type="match status" value="1"/>
</dbReference>
<dbReference type="Gene3D" id="1.20.140.100">
    <property type="entry name" value="Dynein heavy chain, N-terminal domain 2"/>
    <property type="match status" value="1"/>
</dbReference>
<keyword evidence="9" id="KW-0969">Cilium</keyword>
<keyword evidence="6" id="KW-0067">ATP-binding</keyword>
<dbReference type="Gene3D" id="3.20.180.20">
    <property type="entry name" value="Dynein heavy chain, N-terminal domain 2"/>
    <property type="match status" value="1"/>
</dbReference>
<dbReference type="Gene3D" id="3.10.490.20">
    <property type="match status" value="1"/>
</dbReference>
<evidence type="ECO:0000259" key="17">
    <source>
        <dbReference type="Pfam" id="PF12777"/>
    </source>
</evidence>
<dbReference type="InterPro" id="IPR024317">
    <property type="entry name" value="Dynein_heavy_chain_D4_dom"/>
</dbReference>
<dbReference type="Gene3D" id="1.10.8.720">
    <property type="entry name" value="Region D6 of dynein motor"/>
    <property type="match status" value="1"/>
</dbReference>
<dbReference type="Pfam" id="PF18198">
    <property type="entry name" value="AAA_lid_11"/>
    <property type="match status" value="1"/>
</dbReference>
<sequence length="3725" mass="422592">MMQDTMRYFALDSIAQFCEGIEAYCPEAVEVIGLHGVTSTFGPSPSGGEAAMAAPRLLHQAAVSVGEVRGAQQRLGGGGAEGAEVGREPCEGLFSVELRASEDKQRFAYSTEPSGAVDVSLEVLDMGLQALCDVPQLESSIVPQLFRTVVHKQVLGCVDATEDWVQARRERLAASLRRALPSLDTYLGLFGSYEELLRLDPKEYVDGKAAEEPNIEELKVLILDHLAKEQEVLEAIPETAVVGLFEVSMTEIRKSLANRHKKIVELLLDHLLARFRDGAQEIADLYTGIFAQLRKKPKTIEEVSELRDFMASVPNEIAKTLPDMSKVSTMFTTLESFHVRMTADDSFQRWRVFECPKKCYALMDQVTEEIKALEQSFDDDMQQEQSDFSEMLIDLAGTIENFAQYSDVGKVGEIFGFVESVNERLRKANEEAKKFNSREALFGKPTTDYSQLNMLQKEWDPFSQLWTVTYHWLQDSEKWFNGGFGDIDSKHAENSIQNGQKSLFKTVKAFEKRDDAGKVLAIAKDIKQQIDDFAPNVPIIVGMRNPGMRERHWTQVSQLIGNEVSPDMEDFTLKHLLELGCLKRAAEINELGDRSGKELSIERQLAEMKKAWEAMVFDCKEPYRTTETYILKGADEVMALLDEQVVVTQAMQFSPFNKPFKDDIDEWAAKLLYVSECLDAWLKVQRAWMYLQPIFDSPDIMKQLPTEGKKFKLVDGKWRQVMQRTHNNPQALAACSAEGLLETWNGANKDLDMVQKGLDDYLETKRGAFARFYFLSNDELLEILSQTKDPLRVQPFLSKVFEAMKKLTFTAELAATQMHSSEGEVVDLVRPVVTQNKNVEVWMTDVENQMIAAVRNVMKVGIETYIDMKRAEWVLSNPGQVVLNASQVHWTAEVEGAIKDHTVAEYAANLQEQLMELVYLVRGNITKLQRMSIGALVVIDVHAKDTVEKLAKADITDPMSFEWISQLRYYWEKDDRNEENCWVRMVQTPFPYGYEYLGNSFRLVITPLTDMCYMTLMGAQSLNLGGAPAGPAGTGKTETTKDLAKALAKQCVVFNCSPEMDYIMVGKFFKGLASSGAWCCFDEFNRIYIEVLSVIAQQLLQLFTAKSEIASYNEHTQLEFDGTMIIMKPTFNVFITMNPGYAGRSELPDNLAALFRPMAMMVPDYSMIGEISFYSFGFENGRHLAKKMVTTFQLCSEQLSAQCHYDYGMRAVKTVIEAAGLNKRKYPDQSESQILLRALRDVNVPKFLKDDLPLFENIISDLFPGVERPQMDYGRLEEECKTQSEQQNLQPTDYFIKKQFELFDMIQVRHGMMLVGPTGGGKTCCYRTLQRACTALVTEDKSSPYQKVHVHCLNPKAITQNQLYGSFDEITREWSDGIAAEEIRNAQRDQANPDHHWVMFDGPVDALWIESMNTVLDDNKKLCLVSGEIIALSAQMRMQFEVEDLEVASPATVSRCGMIYMEPQSLGDQVFIDSWLKSLPDTFSFQPKIKKQLEKLCNEIISPTVQFVRKKLKECVQTQDNNLIQSLFRLLDCYFAKYHPTELRPKLAFKEEIAELVPKITPLFIFSCIWSLGATCDSNSRRMFSEWVWAFLDKECHDALEGRLAGSHLAMPPVQEDTVLAGVDVRSNLFDYFYDADQQTWVPWMQTIPAYEVPRSARYEEIVVPSIDSVRLVYAFQLLVRNDKHVLCPGPTGTGKSVNITLWLQKQAPENFQAIFVNFSAQTHVNQFQDLIDSKLEKRRRDVFGPPAGKKMVLFVDDLNMPQKEYYGAQPPIELLRQWHDHKGWYNRKELKKFEITDFIMVSGMGPPGGGRTFITERLKRHYSLLAYDEFQDESITQIFQTISSYFFQNFSESVQNLIPTLISGTVSIFKDALSELLPTPAKCHYLFNLRDIWRVFLGLCTLSAKKSNDPQIVVRCWCHEIQRVFGDRLTDRQDLSWMKKQLDSNLTEKFQMEPASIFVNERLVFASFMSGTDADSRVYEEVSDVSALKETIEESLEDYNQVNSITMPLVMFLDACEHVSRVARVLTQPSGNVLLLGVGGSGRQSLTRLSSHICENECFQIEVAKGYGMNEFKDDVKRCLMKCGVDDKVQNFLFCDTQIVKEDFVEAINNILNSGDVPNLYAVEDMESIATACRALCQSMGMQPTKANLFSAYLSRVKKNVHVVLAFSPVGDGFRNRLRMFPSLVNCCTIDWFHEWPAEALYSVAKQQMTTAGVELPNFEGSLTLFQNMHLSADSASAQFLRSHKRNVYVTPTSYLELLSSYINVLATKRKEVGTSQHRYKTGLQKIGDAEEQVAGLQQMLTEKKPVLEQTQKDVAEMMEVIKVDKAEAEEVSKAVAKEEEEAQIKAEKTQAIKDDAQRDLDEALPALEVATQCLKKLKVEHIREVKNLQKPPAGVVLACEAVCIMFNLKPVKKNDPNTPGKKIDDWWETSQKEVLTDAKKLLDSLMNFDKDNIPDKVIASVTPYMEREDFDPAMIKKASVACEAICLWVRAMYKYHFVAKAVEPKRQELRQAEADLEECMQKLASAQAQVRELQAKIERLENEFNAAVSKQEGLQADMTLCEVKLERAHKLIGGLGGEKARWGEIVEHLTAQLSVLPGDCLIAAGMVSYAGPFTSEVRGEFEKNWIAELDKVQISHNPECSMRSVLGEPVKIQQWVVAALPNDALSIENGIIIDRSRRWPLMIDPQRQANKYIKNMGREVETGCDVCKMSDANFLRTLELGIQFGKWILLENIGINLDPALEPVLQQQKVKDGSGFVIKLGDKSVTYADTFKFFMTTTLPNPHYSPEVSVKVTLLNFAITPVGLEDQMLGIVVAKERPDLEEQKNQLVVQNAKMNKQLKEIEDEILHLLSTSEGDVLEDDTLVDKVTASKQVSLDIAEKQQVARETEKDIDVARESYRPVAYRTSVLFFCIVQLTNIDPMYQYSLQWFQQLFANAVEQSPKSDEFDERLSILTNYFTEALYQNICRGLFEKDKTLFSFALCIRIMMGDNMVNAEELRYLLVGPTSDLAEGGPKVPADWVGKQRWNELLTLSQLPAFRGFSDYFEYDLAKFKCIYDSVEAEKEELPGEWEQRLSPLEKLCFIRAFRVDCLKSAVISFITREIGEKFVEPPTFDIAKSFADSVNTTPLIFILSPGTDPVADVLRFADKMGMAKRFESISLGQGQGPKATKLIESAQNMGGWVLLSNCHLMESWMSSLEALVEQLNPENMSNNFRLWLTSMPAKSFPVQVLQNGVKMTNEPPSGLRANLLRSYSLVTDKLFEESEKPEVFKPMLFGFCFFHAVVQDRRKFGPIGWNIPYGFTPEDLAVCRQQLMLFINQYEEVPYKVLNFLGASINYGGRVTDDKDKLLISTILQTFICPEAVQQKEEYKYSTSGYYYAPQADTVEQFVEYIRGLPLFPMPEAFGLHDNCNITCAQDEALKLLVGMTSMVSAGGSGEGGKSADDVMDETAAGIQERMPNPFPLDLCEVRFPTRYDESMNTVVKQECLRYNKLLWEMDASLKAFRKAIKGLIVMTFDLEQVGKSMFVNEVPELWSKKGPLSLKPLSSWYLDIIARCGFFQMWYDLGKTPPCHWISGIFFPQAFFTGAMQNYARKYGEEIDLLSYSQKTLDDIVEPKHELKEAPEDGVYIYGLFLEGCRWDRSSHQLEDSKPKELFTEIPALWFLPVKNRVPNPLDYRCPTYKVLSRKGVLLTTGHSTNFVLYLELPTDQPVSKWIKAGVAAFLALKH</sequence>